<proteinExistence type="predicted"/>
<feature type="transmembrane region" description="Helical" evidence="1">
    <location>
        <begin position="28"/>
        <end position="49"/>
    </location>
</feature>
<comment type="caution">
    <text evidence="2">The sequence shown here is derived from an EMBL/GenBank/DDBJ whole genome shotgun (WGS) entry which is preliminary data.</text>
</comment>
<dbReference type="InterPro" id="IPR021741">
    <property type="entry name" value="DUF3311"/>
</dbReference>
<dbReference type="EMBL" id="JACCCV010000001">
    <property type="protein sequence ID" value="NYF51491.1"/>
    <property type="molecule type" value="Genomic_DNA"/>
</dbReference>
<dbReference type="AlphaFoldDB" id="A0A7Y9T2R7"/>
<evidence type="ECO:0000313" key="3">
    <source>
        <dbReference type="Proteomes" id="UP000534186"/>
    </source>
</evidence>
<dbReference type="GO" id="GO:0008233">
    <property type="term" value="F:peptidase activity"/>
    <property type="evidence" value="ECO:0007669"/>
    <property type="project" value="UniProtKB-KW"/>
</dbReference>
<name>A0A7Y9T2R7_9BACT</name>
<sequence>MLLLLLPYLGLCFPIVYARSTPALWGFPFFYWYQFAWVILASVLLAIVYRKLKT</sequence>
<keyword evidence="1" id="KW-0472">Membrane</keyword>
<evidence type="ECO:0000313" key="2">
    <source>
        <dbReference type="EMBL" id="NYF51491.1"/>
    </source>
</evidence>
<dbReference type="Proteomes" id="UP000534186">
    <property type="component" value="Unassembled WGS sequence"/>
</dbReference>
<reference evidence="2 3" key="1">
    <citation type="submission" date="2020-07" db="EMBL/GenBank/DDBJ databases">
        <title>Genomic Encyclopedia of Type Strains, Phase IV (KMG-V): Genome sequencing to study the core and pangenomes of soil and plant-associated prokaryotes.</title>
        <authorList>
            <person name="Whitman W."/>
        </authorList>
    </citation>
    <scope>NUCLEOTIDE SEQUENCE [LARGE SCALE GENOMIC DNA]</scope>
    <source>
        <strain evidence="2 3">M8UP30</strain>
    </source>
</reference>
<keyword evidence="2" id="KW-0378">Hydrolase</keyword>
<gene>
    <name evidence="2" type="ORF">HDF12_001856</name>
</gene>
<keyword evidence="1" id="KW-0812">Transmembrane</keyword>
<dbReference type="GO" id="GO:0006508">
    <property type="term" value="P:proteolysis"/>
    <property type="evidence" value="ECO:0007669"/>
    <property type="project" value="UniProtKB-KW"/>
</dbReference>
<evidence type="ECO:0000256" key="1">
    <source>
        <dbReference type="SAM" id="Phobius"/>
    </source>
</evidence>
<organism evidence="2 3">
    <name type="scientific">Tunturiibacter lichenicola</name>
    <dbReference type="NCBI Taxonomy" id="2051959"/>
    <lineage>
        <taxon>Bacteria</taxon>
        <taxon>Pseudomonadati</taxon>
        <taxon>Acidobacteriota</taxon>
        <taxon>Terriglobia</taxon>
        <taxon>Terriglobales</taxon>
        <taxon>Acidobacteriaceae</taxon>
        <taxon>Tunturiibacter</taxon>
    </lineage>
</organism>
<dbReference type="Pfam" id="PF11755">
    <property type="entry name" value="DUF3311"/>
    <property type="match status" value="1"/>
</dbReference>
<protein>
    <submittedName>
        <fullName evidence="2">Membrane protein implicated in regulation of membrane protease activity</fullName>
    </submittedName>
</protein>
<accession>A0A7Y9T2R7</accession>
<keyword evidence="2" id="KW-0645">Protease</keyword>
<keyword evidence="1" id="KW-1133">Transmembrane helix</keyword>